<sequence length="83" mass="9338">MSNRHQELASPEANGFCAPCYYNEALAIPEQTATGKEISNPFMAGEDCWVLEDFTTYCCWFNIGAASEDLVLLRKIEENRLSL</sequence>
<evidence type="ECO:0000313" key="1">
    <source>
        <dbReference type="EMBL" id="GJS68559.1"/>
    </source>
</evidence>
<gene>
    <name evidence="1" type="ORF">Tco_0683124</name>
</gene>
<keyword evidence="2" id="KW-1185">Reference proteome</keyword>
<proteinExistence type="predicted"/>
<dbReference type="Proteomes" id="UP001151760">
    <property type="component" value="Unassembled WGS sequence"/>
</dbReference>
<reference evidence="1" key="1">
    <citation type="journal article" date="2022" name="Int. J. Mol. Sci.">
        <title>Draft Genome of Tanacetum Coccineum: Genomic Comparison of Closely Related Tanacetum-Family Plants.</title>
        <authorList>
            <person name="Yamashiro T."/>
            <person name="Shiraishi A."/>
            <person name="Nakayama K."/>
            <person name="Satake H."/>
        </authorList>
    </citation>
    <scope>NUCLEOTIDE SEQUENCE</scope>
</reference>
<name>A0ABQ4XT41_9ASTR</name>
<comment type="caution">
    <text evidence="1">The sequence shown here is derived from an EMBL/GenBank/DDBJ whole genome shotgun (WGS) entry which is preliminary data.</text>
</comment>
<protein>
    <submittedName>
        <fullName evidence="1">Uncharacterized protein</fullName>
    </submittedName>
</protein>
<dbReference type="EMBL" id="BQNB010009799">
    <property type="protein sequence ID" value="GJS68559.1"/>
    <property type="molecule type" value="Genomic_DNA"/>
</dbReference>
<reference evidence="1" key="2">
    <citation type="submission" date="2022-01" db="EMBL/GenBank/DDBJ databases">
        <authorList>
            <person name="Yamashiro T."/>
            <person name="Shiraishi A."/>
            <person name="Satake H."/>
            <person name="Nakayama K."/>
        </authorList>
    </citation>
    <scope>NUCLEOTIDE SEQUENCE</scope>
</reference>
<accession>A0ABQ4XT41</accession>
<organism evidence="1 2">
    <name type="scientific">Tanacetum coccineum</name>
    <dbReference type="NCBI Taxonomy" id="301880"/>
    <lineage>
        <taxon>Eukaryota</taxon>
        <taxon>Viridiplantae</taxon>
        <taxon>Streptophyta</taxon>
        <taxon>Embryophyta</taxon>
        <taxon>Tracheophyta</taxon>
        <taxon>Spermatophyta</taxon>
        <taxon>Magnoliopsida</taxon>
        <taxon>eudicotyledons</taxon>
        <taxon>Gunneridae</taxon>
        <taxon>Pentapetalae</taxon>
        <taxon>asterids</taxon>
        <taxon>campanulids</taxon>
        <taxon>Asterales</taxon>
        <taxon>Asteraceae</taxon>
        <taxon>Asteroideae</taxon>
        <taxon>Anthemideae</taxon>
        <taxon>Anthemidinae</taxon>
        <taxon>Tanacetum</taxon>
    </lineage>
</organism>
<evidence type="ECO:0000313" key="2">
    <source>
        <dbReference type="Proteomes" id="UP001151760"/>
    </source>
</evidence>